<evidence type="ECO:0000256" key="1">
    <source>
        <dbReference type="SAM" id="MobiDB-lite"/>
    </source>
</evidence>
<feature type="compositionally biased region" description="Basic and acidic residues" evidence="1">
    <location>
        <begin position="7"/>
        <end position="17"/>
    </location>
</feature>
<dbReference type="Proteomes" id="UP000076449">
    <property type="component" value="Chromosome II"/>
</dbReference>
<dbReference type="EMBL" id="CM002799">
    <property type="protein sequence ID" value="KZN89344.1"/>
    <property type="molecule type" value="Genomic_DNA"/>
</dbReference>
<evidence type="ECO:0000313" key="2">
    <source>
        <dbReference type="EMBL" id="KZN89344.1"/>
    </source>
</evidence>
<sequence>MTSPRSWFDRGPSRGHYDPGSIITTDDGTQREVFERLKQDEVQRVAQSRISPSHATLKLRCVKANANPSERRTGEAFLREIIQGLPLGDLSGKATVYWGLPKRERAKVRQHFERTFKEISSTIGIWPSPPSPHNLVWNDTTETLFWVEFRTFSRKKNKRWHEGWLPTWDLVKTPNNRWAHIDWDGDTTGWEY</sequence>
<name>A0A167UJV8_PENCH</name>
<organism evidence="2">
    <name type="scientific">Penicillium chrysogenum</name>
    <name type="common">Penicillium notatum</name>
    <dbReference type="NCBI Taxonomy" id="5076"/>
    <lineage>
        <taxon>Eukaryota</taxon>
        <taxon>Fungi</taxon>
        <taxon>Dikarya</taxon>
        <taxon>Ascomycota</taxon>
        <taxon>Pezizomycotina</taxon>
        <taxon>Eurotiomycetes</taxon>
        <taxon>Eurotiomycetidae</taxon>
        <taxon>Eurotiales</taxon>
        <taxon>Aspergillaceae</taxon>
        <taxon>Penicillium</taxon>
        <taxon>Penicillium chrysogenum species complex</taxon>
    </lineage>
</organism>
<dbReference type="AlphaFoldDB" id="A0A167UJV8"/>
<accession>A0A167UJV8</accession>
<feature type="region of interest" description="Disordered" evidence="1">
    <location>
        <begin position="1"/>
        <end position="29"/>
    </location>
</feature>
<gene>
    <name evidence="2" type="ORF">EN45_079430</name>
</gene>
<proteinExistence type="predicted"/>
<protein>
    <submittedName>
        <fullName evidence="2">Uncharacterized protein</fullName>
    </submittedName>
</protein>
<reference evidence="2" key="1">
    <citation type="journal article" date="2014" name="Genome Announc.">
        <title>Complete sequencing and chromosome-scale genome assembly of the industrial progenitor strain P2niaD18 from the penicillin producer Penicillium chrysogenum.</title>
        <authorList>
            <person name="Specht T."/>
            <person name="Dahlmann T.A."/>
            <person name="Zadra I."/>
            <person name="Kurnsteiner H."/>
            <person name="Kuck U."/>
        </authorList>
    </citation>
    <scope>NUCLEOTIDE SEQUENCE [LARGE SCALE GENOMIC DNA]</scope>
    <source>
        <strain evidence="2">P2niaD18</strain>
    </source>
</reference>